<dbReference type="Proteomes" id="UP001247805">
    <property type="component" value="Unassembled WGS sequence"/>
</dbReference>
<dbReference type="Gene3D" id="2.60.120.260">
    <property type="entry name" value="Galactose-binding domain-like"/>
    <property type="match status" value="2"/>
</dbReference>
<dbReference type="RefSeq" id="WP_316025952.1">
    <property type="nucleotide sequence ID" value="NZ_JAWDIO010000002.1"/>
</dbReference>
<dbReference type="EMBL" id="JAWDIO010000002">
    <property type="protein sequence ID" value="MDU0354345.1"/>
    <property type="molecule type" value="Genomic_DNA"/>
</dbReference>
<organism evidence="1 2">
    <name type="scientific">Paraglaciecola aquimarina</name>
    <dbReference type="NCBI Taxonomy" id="1235557"/>
    <lineage>
        <taxon>Bacteria</taxon>
        <taxon>Pseudomonadati</taxon>
        <taxon>Pseudomonadota</taxon>
        <taxon>Gammaproteobacteria</taxon>
        <taxon>Alteromonadales</taxon>
        <taxon>Alteromonadaceae</taxon>
        <taxon>Paraglaciecola</taxon>
    </lineage>
</organism>
<name>A0ABU3SWE4_9ALTE</name>
<evidence type="ECO:0000313" key="2">
    <source>
        <dbReference type="Proteomes" id="UP001247805"/>
    </source>
</evidence>
<dbReference type="PROSITE" id="PS51257">
    <property type="entry name" value="PROKAR_LIPOPROTEIN"/>
    <property type="match status" value="1"/>
</dbReference>
<sequence length="846" mass="92516">MKFKYKNLLVPAVMTALYGCGSGSSDNDIVKIENKVAPVLDTSALLVEGNSDAVAYADGVISWMTSTYDNADGKMEWEYRFKESAREFPSNDQRNPEPVDHIEIDLLTGITDADNGSNLTIKQVQFVWEGPDCSNTVATAPEYPEICNPILDALGFIDADGNIVNTIFEDEEEIREYQNLPITNEVIYGFQIKETSLMVTPSAFAPILVNGQTSQLHLIYKVTDGVSTIDRRIKVVIDGEDAAPVFLQRFIDSDEVVIDPDTGESIPQSEVSISLSEKSAPVRFNIAHGIYDQDIEDIQELIAEKGDLTEIYQSGHYSAERLSIIGVTGPADMPAGVFNDVNSVSKWTEERGVTEYTVEIDPAPYADLLSRGEEVDLEFTFQVTDGNNTVDRSFFVNIKGADLVNPPEFDEPTTEFSMSTSAFTTVFNLKSGAIDLDGDNMEVVDFVAAAGSDGYGVDLSNPNVVRIDPYGFLDLAPGEEQVLSYTYKLTDGSLTSDEHTLNITLTGANHNLLHKSEPAHNGFETGSLDGSAWMGGDGAASVASEAAAIGGYGLNVSADSTFFEIDQTGIDQGKIEEGDDYYINFYGKQSNAWGGVRVTFNKSGDTNDSFQIEESPNNGTTDWVEHTLTYLNADEFFQKDSTFDVTFRLGTGTYDNFSLVKYEYTKSRDLIPDGVFTSGNAGGWAVSGDVTLAVTEDANRLQNTDDLQYGLAAEGGAAGGVLYLDSDNLIQGGIKKGMRYILQFDLRNPTYAGTNGADPSPLLARIVDEESGNWVRKGAFAEPTTTAWNTYTYHLNTQSLGTDWNGIKYASDVEFDWENAKVRVEIDIPGDQTFYIDNVKLFPVPQ</sequence>
<evidence type="ECO:0008006" key="3">
    <source>
        <dbReference type="Google" id="ProtNLM"/>
    </source>
</evidence>
<gene>
    <name evidence="1" type="ORF">RS130_10755</name>
</gene>
<reference evidence="1 2" key="1">
    <citation type="submission" date="2023-10" db="EMBL/GenBank/DDBJ databases">
        <title>Glaciecola aquimarina strain GGW-M5 nov., isolated from a coastal seawater.</title>
        <authorList>
            <person name="Bayburt H."/>
            <person name="Kim J.M."/>
            <person name="Choi B.J."/>
            <person name="Jeon C.O."/>
        </authorList>
    </citation>
    <scope>NUCLEOTIDE SEQUENCE [LARGE SCALE GENOMIC DNA]</scope>
    <source>
        <strain evidence="1 2">KCTC 32108</strain>
    </source>
</reference>
<evidence type="ECO:0000313" key="1">
    <source>
        <dbReference type="EMBL" id="MDU0354345.1"/>
    </source>
</evidence>
<comment type="caution">
    <text evidence="1">The sequence shown here is derived from an EMBL/GenBank/DDBJ whole genome shotgun (WGS) entry which is preliminary data.</text>
</comment>
<accession>A0ABU3SWE4</accession>
<keyword evidence="2" id="KW-1185">Reference proteome</keyword>
<proteinExistence type="predicted"/>
<protein>
    <recommendedName>
        <fullName evidence="3">CBM-cenC domain-containing protein</fullName>
    </recommendedName>
</protein>